<accession>A0AB40BS16</accession>
<dbReference type="PANTHER" id="PTHR35502:SF2">
    <property type="entry name" value="PROTEIN MICROTUBULE BINDING PROTEIN 2C"/>
    <property type="match status" value="1"/>
</dbReference>
<feature type="region of interest" description="Disordered" evidence="2">
    <location>
        <begin position="65"/>
        <end position="119"/>
    </location>
</feature>
<feature type="compositionally biased region" description="Polar residues" evidence="2">
    <location>
        <begin position="253"/>
        <end position="263"/>
    </location>
</feature>
<proteinExistence type="predicted"/>
<dbReference type="RefSeq" id="XP_039129954.1">
    <property type="nucleotide sequence ID" value="XM_039274020.1"/>
</dbReference>
<keyword evidence="3" id="KW-1185">Reference proteome</keyword>
<feature type="compositionally biased region" description="Low complexity" evidence="2">
    <location>
        <begin position="17"/>
        <end position="31"/>
    </location>
</feature>
<evidence type="ECO:0000256" key="2">
    <source>
        <dbReference type="SAM" id="MobiDB-lite"/>
    </source>
</evidence>
<dbReference type="PANTHER" id="PTHR35502">
    <property type="entry name" value="PROTEIN MICROTUBULE BINDING PROTEIN 2C"/>
    <property type="match status" value="1"/>
</dbReference>
<gene>
    <name evidence="4" type="primary">LOC120266397</name>
</gene>
<evidence type="ECO:0000313" key="3">
    <source>
        <dbReference type="Proteomes" id="UP001515500"/>
    </source>
</evidence>
<evidence type="ECO:0000256" key="1">
    <source>
        <dbReference type="SAM" id="Coils"/>
    </source>
</evidence>
<reference evidence="4" key="1">
    <citation type="submission" date="2025-08" db="UniProtKB">
        <authorList>
            <consortium name="RefSeq"/>
        </authorList>
    </citation>
    <scope>IDENTIFICATION</scope>
</reference>
<organism evidence="3 4">
    <name type="scientific">Dioscorea cayennensis subsp. rotundata</name>
    <name type="common">White Guinea yam</name>
    <name type="synonym">Dioscorea rotundata</name>
    <dbReference type="NCBI Taxonomy" id="55577"/>
    <lineage>
        <taxon>Eukaryota</taxon>
        <taxon>Viridiplantae</taxon>
        <taxon>Streptophyta</taxon>
        <taxon>Embryophyta</taxon>
        <taxon>Tracheophyta</taxon>
        <taxon>Spermatophyta</taxon>
        <taxon>Magnoliopsida</taxon>
        <taxon>Liliopsida</taxon>
        <taxon>Dioscoreales</taxon>
        <taxon>Dioscoreaceae</taxon>
        <taxon>Dioscorea</taxon>
    </lineage>
</organism>
<dbReference type="GO" id="GO:0008017">
    <property type="term" value="F:microtubule binding"/>
    <property type="evidence" value="ECO:0007669"/>
    <property type="project" value="InterPro"/>
</dbReference>
<dbReference type="InterPro" id="IPR040289">
    <property type="entry name" value="MBP2C"/>
</dbReference>
<keyword evidence="1" id="KW-0175">Coiled coil</keyword>
<feature type="region of interest" description="Disordered" evidence="2">
    <location>
        <begin position="248"/>
        <end position="279"/>
    </location>
</feature>
<feature type="coiled-coil region" evidence="1">
    <location>
        <begin position="119"/>
        <end position="173"/>
    </location>
</feature>
<dbReference type="GeneID" id="120266397"/>
<feature type="compositionally biased region" description="Acidic residues" evidence="2">
    <location>
        <begin position="266"/>
        <end position="279"/>
    </location>
</feature>
<evidence type="ECO:0000313" key="4">
    <source>
        <dbReference type="RefSeq" id="XP_039129954.1"/>
    </source>
</evidence>
<name>A0AB40BS16_DIOCR</name>
<dbReference type="AlphaFoldDB" id="A0AB40BS16"/>
<dbReference type="GO" id="GO:0010497">
    <property type="term" value="P:plasmodesmata-mediated intercellular transport"/>
    <property type="evidence" value="ECO:0007669"/>
    <property type="project" value="InterPro"/>
</dbReference>
<sequence>MPENHRGYAYPPDHQNSTSSSPTQPPSFSDTAPANSGNVDRVLFKNLVEMVPLVESLMDRRASASYSRRASMVYTPAPSQSRKGSELSGRKAGQIGSARKRRDNRDNEEDYDGLSAISSKDAQRDRDELIKLLQDVNELQKKLSEKEEALKSAEDLLNQMSTAYASLEDLRSQVAEKDSLVKSSNLELYNVKIRLAEKQAAMEKLVWETKMSNRKIEELEGNLTSKDLEVNALMQLFEEIAEKGSTRYPDHSITYSDPFNQYPVQIDDDDDDDDDDDEEDKIQMSKMEEARTAYINAVSIAKMNPCDETLAAAAEARFRLQAFVL</sequence>
<protein>
    <submittedName>
        <fullName evidence="4">Protein MICROTUBULE BINDING PROTEIN 2C-like</fullName>
    </submittedName>
</protein>
<dbReference type="Proteomes" id="UP001515500">
    <property type="component" value="Chromosome 8"/>
</dbReference>
<feature type="region of interest" description="Disordered" evidence="2">
    <location>
        <begin position="1"/>
        <end position="38"/>
    </location>
</feature>